<dbReference type="EC" id="1.17.4.1" evidence="8"/>
<feature type="site" description="Important for electron transfer" evidence="8">
    <location>
        <position position="759"/>
    </location>
</feature>
<comment type="subunit">
    <text evidence="8">Heterotetramer composed of a homodimer of the large subunit (R1) and a homodimer of the small subunit (R2). Larger multisubunit protein complex are also active, composed of (R1)n(R2)n.</text>
</comment>
<comment type="similarity">
    <text evidence="1 8 9">Belongs to the ribonucleoside diphosphate reductase large chain family.</text>
</comment>
<keyword evidence="2 8" id="KW-0244">Early protein</keyword>
<evidence type="ECO:0000256" key="3">
    <source>
        <dbReference type="ARBA" id="ARBA00022705"/>
    </source>
</evidence>
<comment type="function">
    <text evidence="8">Ribonucleoside-diphosphate reductase holoenzyme provides the precursors necessary for viral DNA synthesis. Allows virus growth in non-dividing cells, as well as reactivation from latency in infected hosts. Catalyzes the biosynthesis of deoxyribonucleotides from the corresponding ribonucleotides.</text>
</comment>
<feature type="binding site" evidence="8">
    <location>
        <begin position="220"/>
        <end position="221"/>
    </location>
    <ligand>
        <name>substrate</name>
    </ligand>
</feature>
<feature type="site" description="Important for hydrogen atom transfer" evidence="8">
    <location>
        <position position="449"/>
    </location>
</feature>
<evidence type="ECO:0000313" key="12">
    <source>
        <dbReference type="Proteomes" id="UP000297205"/>
    </source>
</evidence>
<dbReference type="KEGG" id="vg:65099971"/>
<dbReference type="InterPro" id="IPR034717">
    <property type="entry name" value="HSV_RIR1"/>
</dbReference>
<dbReference type="SUPFAM" id="SSF51998">
    <property type="entry name" value="PFL-like glycyl radical enzymes"/>
    <property type="match status" value="1"/>
</dbReference>
<name>A0A286MM41_9ALPH</name>
<protein>
    <recommendedName>
        <fullName evidence="8">Ribonucleoside-diphosphate reductase large subunit</fullName>
        <shortName evidence="8">R1</shortName>
        <ecNumber evidence="8">1.17.4.1</ecNumber>
    </recommendedName>
    <alternativeName>
        <fullName evidence="8">Ribonucleotide reductase large subunit</fullName>
    </alternativeName>
</protein>
<evidence type="ECO:0000256" key="1">
    <source>
        <dbReference type="ARBA" id="ARBA00010406"/>
    </source>
</evidence>
<dbReference type="GO" id="GO:0005524">
    <property type="term" value="F:ATP binding"/>
    <property type="evidence" value="ECO:0007669"/>
    <property type="project" value="UniProtKB-UniRule"/>
</dbReference>
<dbReference type="PANTHER" id="PTHR11573:SF6">
    <property type="entry name" value="RIBONUCLEOSIDE-DIPHOSPHATE REDUCTASE LARGE SUBUNIT"/>
    <property type="match status" value="1"/>
</dbReference>
<dbReference type="InterPro" id="IPR013509">
    <property type="entry name" value="RNR_lsu_N"/>
</dbReference>
<keyword evidence="9" id="KW-0215">Deoxyribonucleotide synthesis</keyword>
<feature type="domain" description="Ribonucleotide reductase large subunit" evidence="10">
    <location>
        <begin position="593"/>
        <end position="615"/>
    </location>
</feature>
<dbReference type="InterPro" id="IPR013346">
    <property type="entry name" value="NrdE_NrdA_C"/>
</dbReference>
<feature type="binding site" evidence="8">
    <location>
        <position position="205"/>
    </location>
    <ligand>
        <name>substrate</name>
    </ligand>
</feature>
<keyword evidence="3" id="KW-0235">DNA replication</keyword>
<dbReference type="GO" id="GO:0006260">
    <property type="term" value="P:DNA replication"/>
    <property type="evidence" value="ECO:0007669"/>
    <property type="project" value="UniProtKB-KW"/>
</dbReference>
<keyword evidence="12" id="KW-1185">Reference proteome</keyword>
<reference evidence="11" key="1">
    <citation type="submission" date="2017-08" db="EMBL/GenBank/DDBJ databases">
        <title>Genome sequence of an alphaherpesvirus from a beluga whale (Delphinapterus leucas).</title>
        <authorList>
            <person name="Davison A.J."/>
            <person name="Nielsen O."/>
            <person name="Subramaniam K."/>
            <person name="Jacob J.M."/>
            <person name="Romero C.H."/>
            <person name="Burek-Huntington K.A."/>
            <person name="Waltzek T.B."/>
        </authorList>
    </citation>
    <scope>NUCLEOTIDE SEQUENCE [LARGE SCALE GENOMIC DNA]</scope>
    <source>
        <strain evidence="11">LN3131-1</strain>
    </source>
</reference>
<feature type="active site" description="Proton acceptor" evidence="8">
    <location>
        <position position="436"/>
    </location>
</feature>
<proteinExistence type="inferred from homology"/>
<dbReference type="RefSeq" id="YP_010084951.1">
    <property type="nucleotide sequence ID" value="NC_055166.1"/>
</dbReference>
<feature type="active site" description="Cysteine radical intermediate" evidence="8">
    <location>
        <position position="434"/>
    </location>
</feature>
<dbReference type="EMBL" id="MF678601">
    <property type="protein sequence ID" value="ASW27067.1"/>
    <property type="molecule type" value="Genomic_DNA"/>
</dbReference>
<evidence type="ECO:0000313" key="11">
    <source>
        <dbReference type="EMBL" id="ASW27067.1"/>
    </source>
</evidence>
<dbReference type="Proteomes" id="UP000297205">
    <property type="component" value="Segment"/>
</dbReference>
<keyword evidence="5 8" id="KW-0067">ATP-binding</keyword>
<evidence type="ECO:0000256" key="8">
    <source>
        <dbReference type="HAMAP-Rule" id="MF_04026"/>
    </source>
</evidence>
<keyword evidence="4 8" id="KW-0547">Nucleotide-binding</keyword>
<evidence type="ECO:0000256" key="4">
    <source>
        <dbReference type="ARBA" id="ARBA00022741"/>
    </source>
</evidence>
<comment type="function">
    <text evidence="9">Provides the precursors necessary for DNA synthesis. Catalyzes the biosynthesis of deoxyribonucleotides from the corresponding ribonucleotides.</text>
</comment>
<dbReference type="HAMAP" id="MF_04026">
    <property type="entry name" value="HSV_RIR1"/>
    <property type="match status" value="1"/>
</dbReference>
<gene>
    <name evidence="11" type="primary">UL39</name>
    <name evidence="8" type="synonym">RIR1</name>
</gene>
<comment type="catalytic activity">
    <reaction evidence="8 9">
        <text>a 2'-deoxyribonucleoside 5'-diphosphate + [thioredoxin]-disulfide + H2O = a ribonucleoside 5'-diphosphate + [thioredoxin]-dithiol</text>
        <dbReference type="Rhea" id="RHEA:23252"/>
        <dbReference type="Rhea" id="RHEA-COMP:10698"/>
        <dbReference type="Rhea" id="RHEA-COMP:10700"/>
        <dbReference type="ChEBI" id="CHEBI:15377"/>
        <dbReference type="ChEBI" id="CHEBI:29950"/>
        <dbReference type="ChEBI" id="CHEBI:50058"/>
        <dbReference type="ChEBI" id="CHEBI:57930"/>
        <dbReference type="ChEBI" id="CHEBI:73316"/>
        <dbReference type="EC" id="1.17.4.1"/>
    </reaction>
</comment>
<feature type="site" description="Interacts with thioredoxin/glutaredoxin" evidence="8">
    <location>
        <position position="781"/>
    </location>
</feature>
<dbReference type="InterPro" id="IPR000788">
    <property type="entry name" value="RNR_lg_C"/>
</dbReference>
<dbReference type="GO" id="GO:0016032">
    <property type="term" value="P:viral process"/>
    <property type="evidence" value="ECO:0007669"/>
    <property type="project" value="UniProtKB-UniRule"/>
</dbReference>
<dbReference type="InterPro" id="IPR039718">
    <property type="entry name" value="Rrm1"/>
</dbReference>
<dbReference type="GeneID" id="65099971"/>
<evidence type="ECO:0000256" key="9">
    <source>
        <dbReference type="RuleBase" id="RU003410"/>
    </source>
</evidence>
<keyword evidence="7 8" id="KW-1015">Disulfide bond</keyword>
<evidence type="ECO:0000256" key="5">
    <source>
        <dbReference type="ARBA" id="ARBA00022840"/>
    </source>
</evidence>
<dbReference type="PROSITE" id="PS00089">
    <property type="entry name" value="RIBORED_LARGE"/>
    <property type="match status" value="1"/>
</dbReference>
<evidence type="ECO:0000256" key="6">
    <source>
        <dbReference type="ARBA" id="ARBA00023002"/>
    </source>
</evidence>
<evidence type="ECO:0000256" key="7">
    <source>
        <dbReference type="ARBA" id="ARBA00023157"/>
    </source>
</evidence>
<dbReference type="Pfam" id="PF02867">
    <property type="entry name" value="Ribonuc_red_lgC"/>
    <property type="match status" value="1"/>
</dbReference>
<feature type="binding site" evidence="8">
    <location>
        <begin position="615"/>
        <end position="619"/>
    </location>
    <ligand>
        <name>substrate</name>
    </ligand>
</feature>
<evidence type="ECO:0000259" key="10">
    <source>
        <dbReference type="PROSITE" id="PS00089"/>
    </source>
</evidence>
<dbReference type="NCBIfam" id="TIGR02506">
    <property type="entry name" value="NrdE_NrdA"/>
    <property type="match status" value="1"/>
</dbReference>
<organism evidence="11">
    <name type="scientific">Beluga whale alphaherpesvirus 1</name>
    <dbReference type="NCBI Taxonomy" id="1434720"/>
    <lineage>
        <taxon>Viruses</taxon>
        <taxon>Duplodnaviria</taxon>
        <taxon>Heunggongvirae</taxon>
        <taxon>Peploviricota</taxon>
        <taxon>Herviviricetes</taxon>
        <taxon>Herpesvirales</taxon>
        <taxon>Orthoherpesviridae</taxon>
        <taxon>Alphaherpesvirinae</taxon>
        <taxon>Varicellovirus</taxon>
        <taxon>Varicellovirus monodontidalpha1</taxon>
        <taxon>Monodontid alphaherpesvirus 1</taxon>
    </lineage>
</organism>
<dbReference type="Pfam" id="PF00317">
    <property type="entry name" value="Ribonuc_red_lgN"/>
    <property type="match status" value="1"/>
</dbReference>
<sequence length="783" mass="86179">MEAPFLSAACPPDVLRALRTEHRKIVDLGYEVEAPRLDGAGASRGAVVGYVTRVVDSLKPQSRSNELVYVACGKLVHLRIRAREVPIGTWMDSPALALLPAVSAYLRSNVCFLATIASEFQQCAYERLCNLGLQSALKYEEMYLARLEYGRMESLAQFFMRMAAAATQWTTPEMAEALGCDPAIPNLVFYRYFKTLSTQLIIPATPMMLFGGRAAGPTASCYLLNPEFTNSTDAVRGITSEVASILLKRGGIGMSLQSFNKRPSDACRRGIMGVLKLLDSMVMSINSDSERPTGVCIYIEPWHCDTRAVLNMRGMLAADDNSRCDNLFSCLWVPDLFMDRYIAYANGDVNVRWTLFDEQASHLAKLHGDDFAREYCRLEGLGLGVDSIPIQDIAFSIVRSIIMTGSPFIMFKDACNRHYHMDTANNAICGSNLCTEIIQHADRHRNGVCNLASVNLARCADREDGAGPVAFNFERLEDAVSVAAVFVSAMMLSSQYPTENSGRGVAETRSLGIGIQGLHTLFLEMGLDMVSPAAVALNRDISERMLLAAMSTSNRLCVLGAPPFPGFRESKFARGEMPFDAYGDVATLCTPRWDALRRSVVSYGLYHAQFIALMPTVSSSQVTECSEGFSPVFTNMFSKVTGDGELLRPNVHLLRALREAFPREQDRLAAVASLERAQWSVSSLGPLPDDHPLAKFKTAFEYDQEALIDMCADRAPFVDQSQSLSWYVTEPPTGRISASTIMRLLVHAYKKGLKTGLYYCKIRKATNNGVFAGGDLVCSSCQL</sequence>
<feature type="site" description="Interacts with thioredoxin/glutaredoxin" evidence="8">
    <location>
        <position position="778"/>
    </location>
</feature>
<dbReference type="PRINTS" id="PR01183">
    <property type="entry name" value="RIBORDTASEM1"/>
</dbReference>
<comment type="caution">
    <text evidence="8">Lacks conserved residue(s) required for the propagation of feature annotation.</text>
</comment>
<dbReference type="PANTHER" id="PTHR11573">
    <property type="entry name" value="RIBONUCLEOSIDE-DIPHOSPHATE REDUCTASE LARGE CHAIN"/>
    <property type="match status" value="1"/>
</dbReference>
<dbReference type="GO" id="GO:0004748">
    <property type="term" value="F:ribonucleoside-diphosphate reductase activity, thioredoxin disulfide as acceptor"/>
    <property type="evidence" value="ECO:0007669"/>
    <property type="project" value="UniProtKB-UniRule"/>
</dbReference>
<feature type="site" description="Important for electron transfer" evidence="8">
    <location>
        <position position="758"/>
    </location>
</feature>
<accession>A0A286MM41</accession>
<dbReference type="GO" id="GO:0009263">
    <property type="term" value="P:deoxyribonucleotide biosynthetic process"/>
    <property type="evidence" value="ECO:0007669"/>
    <property type="project" value="UniProtKB-KW"/>
</dbReference>
<feature type="site" description="Important for hydrogen atom transfer" evidence="8">
    <location>
        <position position="221"/>
    </location>
</feature>
<keyword evidence="6 8" id="KW-0560">Oxidoreductase</keyword>
<feature type="active site" description="Proton acceptor" evidence="8">
    <location>
        <position position="432"/>
    </location>
</feature>
<evidence type="ECO:0000256" key="2">
    <source>
        <dbReference type="ARBA" id="ARBA00022518"/>
    </source>
</evidence>
<dbReference type="Gene3D" id="3.20.70.20">
    <property type="match status" value="1"/>
</dbReference>
<feature type="binding site" evidence="8">
    <location>
        <begin position="432"/>
        <end position="436"/>
    </location>
    <ligand>
        <name>substrate</name>
    </ligand>
</feature>
<dbReference type="UniPathway" id="UPA00326"/>
<feature type="binding site" evidence="8">
    <location>
        <position position="251"/>
    </location>
    <ligand>
        <name>substrate</name>
    </ligand>
</feature>